<dbReference type="Pfam" id="PF03108">
    <property type="entry name" value="DBD_Tnp_Mut"/>
    <property type="match status" value="1"/>
</dbReference>
<evidence type="ECO:0000313" key="12">
    <source>
        <dbReference type="EMBL" id="KAL0913410.1"/>
    </source>
</evidence>
<dbReference type="InterPro" id="IPR038716">
    <property type="entry name" value="P1/P2_N_sf"/>
</dbReference>
<dbReference type="PANTHER" id="PTHR45696:SF10">
    <property type="entry name" value="LARGE RIBOSOMAL SUBUNIT PROTEIN P1"/>
    <property type="match status" value="1"/>
</dbReference>
<evidence type="ECO:0000256" key="7">
    <source>
        <dbReference type="ARBA" id="ARBA00022980"/>
    </source>
</evidence>
<evidence type="ECO:0000256" key="2">
    <source>
        <dbReference type="ARBA" id="ARBA00005436"/>
    </source>
</evidence>
<dbReference type="InterPro" id="IPR007527">
    <property type="entry name" value="Znf_SWIM"/>
</dbReference>
<dbReference type="FunFam" id="1.10.10.1410:FF:000001">
    <property type="entry name" value="60S acidic ribosomal protein P1"/>
    <property type="match status" value="2"/>
</dbReference>
<comment type="similarity">
    <text evidence="2">Belongs to the eukaryotic ribosomal protein P1/P2 family.</text>
</comment>
<keyword evidence="4" id="KW-0479">Metal-binding</keyword>
<dbReference type="GO" id="GO:0008270">
    <property type="term" value="F:zinc ion binding"/>
    <property type="evidence" value="ECO:0007669"/>
    <property type="project" value="UniProtKB-KW"/>
</dbReference>
<evidence type="ECO:0000259" key="11">
    <source>
        <dbReference type="PROSITE" id="PS50966"/>
    </source>
</evidence>
<dbReference type="GO" id="GO:0005840">
    <property type="term" value="C:ribosome"/>
    <property type="evidence" value="ECO:0007669"/>
    <property type="project" value="UniProtKB-KW"/>
</dbReference>
<comment type="function">
    <text evidence="1">Plays an important role in the elongation step of protein synthesis.</text>
</comment>
<dbReference type="SMART" id="SM00575">
    <property type="entry name" value="ZnF_PMZ"/>
    <property type="match status" value="1"/>
</dbReference>
<gene>
    <name evidence="12" type="ORF">M5K25_016871</name>
</gene>
<feature type="region of interest" description="Disordered" evidence="10">
    <location>
        <begin position="78"/>
        <end position="108"/>
    </location>
</feature>
<dbReference type="Gene3D" id="1.10.10.1410">
    <property type="match status" value="2"/>
</dbReference>
<dbReference type="PANTHER" id="PTHR45696">
    <property type="entry name" value="60S ACIDIC RIBOSOMAL PROTEIN P1"/>
    <property type="match status" value="1"/>
</dbReference>
<dbReference type="InterPro" id="IPR027534">
    <property type="entry name" value="Ribosomal_P1/P2"/>
</dbReference>
<keyword evidence="7" id="KW-0689">Ribosomal protein</keyword>
<organism evidence="12 13">
    <name type="scientific">Dendrobium thyrsiflorum</name>
    <name type="common">Pinecone-like raceme dendrobium</name>
    <name type="synonym">Orchid</name>
    <dbReference type="NCBI Taxonomy" id="117978"/>
    <lineage>
        <taxon>Eukaryota</taxon>
        <taxon>Viridiplantae</taxon>
        <taxon>Streptophyta</taxon>
        <taxon>Embryophyta</taxon>
        <taxon>Tracheophyta</taxon>
        <taxon>Spermatophyta</taxon>
        <taxon>Magnoliopsida</taxon>
        <taxon>Liliopsida</taxon>
        <taxon>Asparagales</taxon>
        <taxon>Orchidaceae</taxon>
        <taxon>Epidendroideae</taxon>
        <taxon>Malaxideae</taxon>
        <taxon>Dendrobiinae</taxon>
        <taxon>Dendrobium</taxon>
    </lineage>
</organism>
<feature type="region of interest" description="Disordered" evidence="10">
    <location>
        <begin position="731"/>
        <end position="768"/>
    </location>
</feature>
<dbReference type="GO" id="GO:1990904">
    <property type="term" value="C:ribonucleoprotein complex"/>
    <property type="evidence" value="ECO:0007669"/>
    <property type="project" value="UniProtKB-KW"/>
</dbReference>
<reference evidence="12 13" key="1">
    <citation type="journal article" date="2024" name="Plant Biotechnol. J.">
        <title>Dendrobium thyrsiflorum genome and its molecular insights into genes involved in important horticultural traits.</title>
        <authorList>
            <person name="Chen B."/>
            <person name="Wang J.Y."/>
            <person name="Zheng P.J."/>
            <person name="Li K.L."/>
            <person name="Liang Y.M."/>
            <person name="Chen X.F."/>
            <person name="Zhang C."/>
            <person name="Zhao X."/>
            <person name="He X."/>
            <person name="Zhang G.Q."/>
            <person name="Liu Z.J."/>
            <person name="Xu Q."/>
        </authorList>
    </citation>
    <scope>NUCLEOTIDE SEQUENCE [LARGE SCALE GENOMIC DNA]</scope>
    <source>
        <strain evidence="12">GZMU011</strain>
    </source>
</reference>
<evidence type="ECO:0000256" key="9">
    <source>
        <dbReference type="PROSITE-ProRule" id="PRU00325"/>
    </source>
</evidence>
<keyword evidence="8" id="KW-0687">Ribonucleoprotein</keyword>
<protein>
    <recommendedName>
        <fullName evidence="11">SWIM-type domain-containing protein</fullName>
    </recommendedName>
</protein>
<dbReference type="InterPro" id="IPR018289">
    <property type="entry name" value="MULE_transposase_dom"/>
</dbReference>
<dbReference type="EMBL" id="JANQDX010000013">
    <property type="protein sequence ID" value="KAL0913410.1"/>
    <property type="molecule type" value="Genomic_DNA"/>
</dbReference>
<comment type="caution">
    <text evidence="12">The sequence shown here is derived from an EMBL/GenBank/DDBJ whole genome shotgun (WGS) entry which is preliminary data.</text>
</comment>
<dbReference type="Pfam" id="PF00428">
    <property type="entry name" value="Ribosomal_60s"/>
    <property type="match status" value="2"/>
</dbReference>
<accession>A0ABD0UL72</accession>
<dbReference type="CDD" id="cd05831">
    <property type="entry name" value="Ribosomal_P1"/>
    <property type="match status" value="2"/>
</dbReference>
<evidence type="ECO:0000256" key="10">
    <source>
        <dbReference type="SAM" id="MobiDB-lite"/>
    </source>
</evidence>
<dbReference type="AlphaFoldDB" id="A0ABD0UL72"/>
<feature type="domain" description="SWIM-type" evidence="11">
    <location>
        <begin position="584"/>
        <end position="616"/>
    </location>
</feature>
<evidence type="ECO:0000256" key="8">
    <source>
        <dbReference type="ARBA" id="ARBA00023274"/>
    </source>
</evidence>
<evidence type="ECO:0000313" key="13">
    <source>
        <dbReference type="Proteomes" id="UP001552299"/>
    </source>
</evidence>
<keyword evidence="13" id="KW-1185">Reference proteome</keyword>
<name>A0ABD0UL72_DENTH</name>
<dbReference type="Pfam" id="PF04434">
    <property type="entry name" value="SWIM"/>
    <property type="match status" value="1"/>
</dbReference>
<dbReference type="InterPro" id="IPR004332">
    <property type="entry name" value="Transposase_MuDR"/>
</dbReference>
<evidence type="ECO:0000256" key="1">
    <source>
        <dbReference type="ARBA" id="ARBA00003362"/>
    </source>
</evidence>
<dbReference type="HAMAP" id="MF_01478">
    <property type="entry name" value="Ribosomal_L12_arch"/>
    <property type="match status" value="2"/>
</dbReference>
<comment type="subunit">
    <text evidence="3">P1 and P2 exist as dimers at the large ribosomal subunit.</text>
</comment>
<dbReference type="InterPro" id="IPR006564">
    <property type="entry name" value="Znf_PMZ"/>
</dbReference>
<evidence type="ECO:0000256" key="4">
    <source>
        <dbReference type="ARBA" id="ARBA00022723"/>
    </source>
</evidence>
<dbReference type="PROSITE" id="PS50966">
    <property type="entry name" value="ZF_SWIM"/>
    <property type="match status" value="1"/>
</dbReference>
<dbReference type="Pfam" id="PF10551">
    <property type="entry name" value="MULE"/>
    <property type="match status" value="1"/>
</dbReference>
<sequence>MSIGEQACSLAALILYDDGIPITAEKISTLVKAAKISVESYWATVIAKLLEKRSVDDLILSVGSGGGGAAVAVATPAAGGGGGAPQEATPAAEEKKEEPKEESDDDMVYMPISNDRDVRNMLRCSYNESKVEVVVVVKDFDENLSNADNIQYGDMQDLSESSRVNNDIITDGLCDGDFVAQVEDKHSLCVGSHFEDSSSFKQAIRSFAILQNFGIKIKASDKSRVIAICTYRGCPWRIRASLCSDGHSFEIAHEIKDLVKGNPDITPKDISNNLETTFGLSLPYMKIWRSRELAREQMFGSIDDNYSWVPTLKSKLIKRNPGSHITYICDNQNHSFKRFFVNFKSKYLGVLLAANCLDGNNGLFTIAFAVAESESKKSWEWFLKNLAEAFSVDVEHLAFISDMEKGLGEAIKVVFPNAEHRIFMRHLWKNIKKLFRCDDSHRLQRLVWSAANCYNLQEFNAKVEEIYRISPEVHSYLSSMTCKWSRSTFSKHIKNHYNTNNMAESFNSWIEEARNKPVVDLIDMIRGMLMEQRSQRKLRSASWKGSLVPFVEDYIRDITTRKDHFIICKSTSTKAKVEGSFERHEVDTENHFCSCGFWQLSGLPCVHGATFLGTNLHNLWHTYVDEHYYSYRMAYEGAISTLSGKEQWTLLSDNQMSIGEQACSLAVLILYDDGIPITAEKISTLVKASKISVESYWPTLFVKLLGKRSVDDLILSVGSGGGGAAVAVATPAAGGGGGAAPEAAPVAEEKKEEPKEESDDDMGFSLFD</sequence>
<dbReference type="Proteomes" id="UP001552299">
    <property type="component" value="Unassembled WGS sequence"/>
</dbReference>
<keyword evidence="5 9" id="KW-0863">Zinc-finger</keyword>
<keyword evidence="6" id="KW-0862">Zinc</keyword>
<evidence type="ECO:0000256" key="5">
    <source>
        <dbReference type="ARBA" id="ARBA00022771"/>
    </source>
</evidence>
<proteinExistence type="inferred from homology"/>
<evidence type="ECO:0000256" key="6">
    <source>
        <dbReference type="ARBA" id="ARBA00022833"/>
    </source>
</evidence>
<evidence type="ECO:0000256" key="3">
    <source>
        <dbReference type="ARBA" id="ARBA00011266"/>
    </source>
</evidence>